<proteinExistence type="predicted"/>
<dbReference type="Proteomes" id="UP001168821">
    <property type="component" value="Unassembled WGS sequence"/>
</dbReference>
<protein>
    <submittedName>
        <fullName evidence="2">Uncharacterized protein</fullName>
    </submittedName>
</protein>
<dbReference type="EMBL" id="JALNTZ010000002">
    <property type="protein sequence ID" value="KAJ3661630.1"/>
    <property type="molecule type" value="Genomic_DNA"/>
</dbReference>
<comment type="caution">
    <text evidence="2">The sequence shown here is derived from an EMBL/GenBank/DDBJ whole genome shotgun (WGS) entry which is preliminary data.</text>
</comment>
<evidence type="ECO:0000256" key="1">
    <source>
        <dbReference type="SAM" id="Coils"/>
    </source>
</evidence>
<evidence type="ECO:0000313" key="3">
    <source>
        <dbReference type="Proteomes" id="UP001168821"/>
    </source>
</evidence>
<organism evidence="2 3">
    <name type="scientific">Zophobas morio</name>
    <dbReference type="NCBI Taxonomy" id="2755281"/>
    <lineage>
        <taxon>Eukaryota</taxon>
        <taxon>Metazoa</taxon>
        <taxon>Ecdysozoa</taxon>
        <taxon>Arthropoda</taxon>
        <taxon>Hexapoda</taxon>
        <taxon>Insecta</taxon>
        <taxon>Pterygota</taxon>
        <taxon>Neoptera</taxon>
        <taxon>Endopterygota</taxon>
        <taxon>Coleoptera</taxon>
        <taxon>Polyphaga</taxon>
        <taxon>Cucujiformia</taxon>
        <taxon>Tenebrionidae</taxon>
        <taxon>Zophobas</taxon>
    </lineage>
</organism>
<dbReference type="AlphaFoldDB" id="A0AA38IT10"/>
<keyword evidence="3" id="KW-1185">Reference proteome</keyword>
<sequence>MNFQTGCFARRVLKTTAIPTQNLPKAGERDIEHMMKQKENRLKRLNRRRQIQEELVENETTMRTRRDNLEVTAELEAAATLMQFSVASSSHSQECKYPN</sequence>
<reference evidence="2" key="1">
    <citation type="journal article" date="2023" name="G3 (Bethesda)">
        <title>Whole genome assemblies of Zophobas morio and Tenebrio molitor.</title>
        <authorList>
            <person name="Kaur S."/>
            <person name="Stinson S.A."/>
            <person name="diCenzo G.C."/>
        </authorList>
    </citation>
    <scope>NUCLEOTIDE SEQUENCE</scope>
    <source>
        <strain evidence="2">QUZm001</strain>
    </source>
</reference>
<evidence type="ECO:0000313" key="2">
    <source>
        <dbReference type="EMBL" id="KAJ3661630.1"/>
    </source>
</evidence>
<gene>
    <name evidence="2" type="ORF">Zmor_006018</name>
</gene>
<accession>A0AA38IT10</accession>
<feature type="coiled-coil region" evidence="1">
    <location>
        <begin position="28"/>
        <end position="62"/>
    </location>
</feature>
<keyword evidence="1" id="KW-0175">Coiled coil</keyword>
<name>A0AA38IT10_9CUCU</name>